<feature type="domain" description="Outer membrane protein beta-barrel" evidence="1">
    <location>
        <begin position="20"/>
        <end position="174"/>
    </location>
</feature>
<dbReference type="EMBL" id="JBHTMY010000003">
    <property type="protein sequence ID" value="MFD1315998.1"/>
    <property type="molecule type" value="Genomic_DNA"/>
</dbReference>
<proteinExistence type="predicted"/>
<evidence type="ECO:0000313" key="3">
    <source>
        <dbReference type="Proteomes" id="UP001597201"/>
    </source>
</evidence>
<keyword evidence="3" id="KW-1185">Reference proteome</keyword>
<gene>
    <name evidence="2" type="ORF">ACFQ39_10245</name>
</gene>
<dbReference type="InterPro" id="IPR025665">
    <property type="entry name" value="Beta-barrel_OMP_2"/>
</dbReference>
<sequence length="212" mass="23730">MKNLLTLIIFFLCFQITHAQFIEYGLKGGLNYNSNGSLQDLSGFEDDFKIKSNEETGFHVGVFSEINLPLWLYIRPELLYTHTESTYKEAGKKSRLEMNKFDVPVLLGFKFLGLGRFLIGPSFSYAFDTDLSDTDIFDNVKKIDSDDFSVNGQVGLGLELGNLGADVRWELGLSGTEAIFRGDPAGPNASDISTVRVDTSPQQVIFSVYYKF</sequence>
<dbReference type="Pfam" id="PF13568">
    <property type="entry name" value="OMP_b-brl_2"/>
    <property type="match status" value="1"/>
</dbReference>
<accession>A0ABW3Y2B3</accession>
<evidence type="ECO:0000313" key="2">
    <source>
        <dbReference type="EMBL" id="MFD1315998.1"/>
    </source>
</evidence>
<organism evidence="2 3">
    <name type="scientific">Namhaeicola litoreus</name>
    <dbReference type="NCBI Taxonomy" id="1052145"/>
    <lineage>
        <taxon>Bacteria</taxon>
        <taxon>Pseudomonadati</taxon>
        <taxon>Bacteroidota</taxon>
        <taxon>Flavobacteriia</taxon>
        <taxon>Flavobacteriales</taxon>
        <taxon>Flavobacteriaceae</taxon>
        <taxon>Namhaeicola</taxon>
    </lineage>
</organism>
<comment type="caution">
    <text evidence="2">The sequence shown here is derived from an EMBL/GenBank/DDBJ whole genome shotgun (WGS) entry which is preliminary data.</text>
</comment>
<evidence type="ECO:0000259" key="1">
    <source>
        <dbReference type="Pfam" id="PF13568"/>
    </source>
</evidence>
<reference evidence="3" key="1">
    <citation type="journal article" date="2019" name="Int. J. Syst. Evol. Microbiol.">
        <title>The Global Catalogue of Microorganisms (GCM) 10K type strain sequencing project: providing services to taxonomists for standard genome sequencing and annotation.</title>
        <authorList>
            <consortium name="The Broad Institute Genomics Platform"/>
            <consortium name="The Broad Institute Genome Sequencing Center for Infectious Disease"/>
            <person name="Wu L."/>
            <person name="Ma J."/>
        </authorList>
    </citation>
    <scope>NUCLEOTIDE SEQUENCE [LARGE SCALE GENOMIC DNA]</scope>
    <source>
        <strain evidence="3">CCUG 61485</strain>
    </source>
</reference>
<dbReference type="RefSeq" id="WP_377178704.1">
    <property type="nucleotide sequence ID" value="NZ_JBHTMY010000003.1"/>
</dbReference>
<name>A0ABW3Y2B3_9FLAO</name>
<protein>
    <submittedName>
        <fullName evidence="2">Outer membrane beta-barrel protein</fullName>
    </submittedName>
</protein>
<dbReference type="Proteomes" id="UP001597201">
    <property type="component" value="Unassembled WGS sequence"/>
</dbReference>